<keyword evidence="2" id="KW-1185">Reference proteome</keyword>
<protein>
    <submittedName>
        <fullName evidence="1">Uncharacterized protein</fullName>
    </submittedName>
</protein>
<evidence type="ECO:0000313" key="2">
    <source>
        <dbReference type="Proteomes" id="UP000299102"/>
    </source>
</evidence>
<proteinExistence type="predicted"/>
<comment type="caution">
    <text evidence="1">The sequence shown here is derived from an EMBL/GenBank/DDBJ whole genome shotgun (WGS) entry which is preliminary data.</text>
</comment>
<dbReference type="AlphaFoldDB" id="A0A4C1ZZN5"/>
<sequence>MIFKLQALRNYKKSAKPSSFLLVTSTLSFTSRGNAQRPLGAYGQRRRRTALFRIARNKIFTSTAAAGTGAAGARPGTVGGVNKCDHFLSGLRVRFRKAKTINQCAPPARRRPPAALLFGGTRGPARALTNRRGRRLHDDISSKFLYSPRRNLSSFYYLPAAIRRPPLTLCDSERRAKACVDVYFYL</sequence>
<dbReference type="EMBL" id="BGZK01002273">
    <property type="protein sequence ID" value="GBP92439.1"/>
    <property type="molecule type" value="Genomic_DNA"/>
</dbReference>
<dbReference type="Proteomes" id="UP000299102">
    <property type="component" value="Unassembled WGS sequence"/>
</dbReference>
<organism evidence="1 2">
    <name type="scientific">Eumeta variegata</name>
    <name type="common">Bagworm moth</name>
    <name type="synonym">Eumeta japonica</name>
    <dbReference type="NCBI Taxonomy" id="151549"/>
    <lineage>
        <taxon>Eukaryota</taxon>
        <taxon>Metazoa</taxon>
        <taxon>Ecdysozoa</taxon>
        <taxon>Arthropoda</taxon>
        <taxon>Hexapoda</taxon>
        <taxon>Insecta</taxon>
        <taxon>Pterygota</taxon>
        <taxon>Neoptera</taxon>
        <taxon>Endopterygota</taxon>
        <taxon>Lepidoptera</taxon>
        <taxon>Glossata</taxon>
        <taxon>Ditrysia</taxon>
        <taxon>Tineoidea</taxon>
        <taxon>Psychidae</taxon>
        <taxon>Oiketicinae</taxon>
        <taxon>Eumeta</taxon>
    </lineage>
</organism>
<evidence type="ECO:0000313" key="1">
    <source>
        <dbReference type="EMBL" id="GBP92439.1"/>
    </source>
</evidence>
<name>A0A4C1ZZN5_EUMVA</name>
<gene>
    <name evidence="1" type="ORF">EVAR_63189_1</name>
</gene>
<accession>A0A4C1ZZN5</accession>
<reference evidence="1 2" key="1">
    <citation type="journal article" date="2019" name="Commun. Biol.">
        <title>The bagworm genome reveals a unique fibroin gene that provides high tensile strength.</title>
        <authorList>
            <person name="Kono N."/>
            <person name="Nakamura H."/>
            <person name="Ohtoshi R."/>
            <person name="Tomita M."/>
            <person name="Numata K."/>
            <person name="Arakawa K."/>
        </authorList>
    </citation>
    <scope>NUCLEOTIDE SEQUENCE [LARGE SCALE GENOMIC DNA]</scope>
</reference>